<evidence type="ECO:0000313" key="3">
    <source>
        <dbReference type="Proteomes" id="UP000464053"/>
    </source>
</evidence>
<keyword evidence="1" id="KW-1133">Transmembrane helix</keyword>
<protein>
    <submittedName>
        <fullName evidence="2">Uncharacterized protein</fullName>
    </submittedName>
</protein>
<reference evidence="2 3" key="1">
    <citation type="submission" date="2018-03" db="EMBL/GenBank/DDBJ databases">
        <title>Pantoea intestinalis SRCM103226 isolated form the mealworm.</title>
        <authorList>
            <person name="Jeong D.-Y."/>
            <person name="Kim J.W."/>
        </authorList>
    </citation>
    <scope>NUCLEOTIDE SEQUENCE [LARGE SCALE GENOMIC DNA]</scope>
    <source>
        <strain evidence="2 3">SRCM103226</strain>
    </source>
</reference>
<feature type="transmembrane region" description="Helical" evidence="1">
    <location>
        <begin position="12"/>
        <end position="35"/>
    </location>
</feature>
<dbReference type="Proteomes" id="UP000464053">
    <property type="component" value="Chromosome"/>
</dbReference>
<keyword evidence="3" id="KW-1185">Reference proteome</keyword>
<keyword evidence="1" id="KW-0472">Membrane</keyword>
<dbReference type="EMBL" id="CP028271">
    <property type="protein sequence ID" value="QHM71426.1"/>
    <property type="molecule type" value="Genomic_DNA"/>
</dbReference>
<proteinExistence type="predicted"/>
<dbReference type="RefSeq" id="WP_160621406.1">
    <property type="nucleotide sequence ID" value="NZ_CP028271.1"/>
</dbReference>
<accession>A0A6P1PXW1</accession>
<dbReference type="KEGG" id="mint:C7M51_01713"/>
<dbReference type="OrthoDB" id="6539751at2"/>
<dbReference type="AlphaFoldDB" id="A0A6P1PXW1"/>
<organism evidence="2 3">
    <name type="scientific">Mixta intestinalis</name>
    <dbReference type="NCBI Taxonomy" id="1615494"/>
    <lineage>
        <taxon>Bacteria</taxon>
        <taxon>Pseudomonadati</taxon>
        <taxon>Pseudomonadota</taxon>
        <taxon>Gammaproteobacteria</taxon>
        <taxon>Enterobacterales</taxon>
        <taxon>Erwiniaceae</taxon>
        <taxon>Mixta</taxon>
    </lineage>
</organism>
<sequence>MNRSDDEKLKDIMMGEAVLALLHGGGAVSVATLITRLQALAVGERDDARRLACERAIAEVRESASVMRERNATSVNDSNSVQYLFAQGGSPDDSKKH</sequence>
<keyword evidence="1" id="KW-0812">Transmembrane</keyword>
<name>A0A6P1PXW1_9GAMM</name>
<evidence type="ECO:0000313" key="2">
    <source>
        <dbReference type="EMBL" id="QHM71426.1"/>
    </source>
</evidence>
<gene>
    <name evidence="2" type="ORF">C7M51_01713</name>
</gene>
<evidence type="ECO:0000256" key="1">
    <source>
        <dbReference type="SAM" id="Phobius"/>
    </source>
</evidence>